<name>A0A2V4LCF6_AQUAC</name>
<evidence type="ECO:0000313" key="2">
    <source>
        <dbReference type="Proteomes" id="UP000248146"/>
    </source>
</evidence>
<comment type="caution">
    <text evidence="1">The sequence shown here is derived from an EMBL/GenBank/DDBJ whole genome shotgun (WGS) entry which is preliminary data.</text>
</comment>
<dbReference type="AlphaFoldDB" id="A0A2V4LCF6"/>
<dbReference type="OrthoDB" id="6855745at2"/>
<dbReference type="RefSeq" id="WP_110681604.1">
    <property type="nucleotide sequence ID" value="NZ_QJRX01000003.1"/>
</dbReference>
<organism evidence="1 2">
    <name type="scientific">Aquipseudomonas alcaligenes</name>
    <name type="common">Pseudomonas alcaligenes</name>
    <dbReference type="NCBI Taxonomy" id="43263"/>
    <lineage>
        <taxon>Bacteria</taxon>
        <taxon>Pseudomonadati</taxon>
        <taxon>Pseudomonadota</taxon>
        <taxon>Gammaproteobacteria</taxon>
        <taxon>Pseudomonadales</taxon>
        <taxon>Pseudomonadaceae</taxon>
        <taxon>Aquipseudomonas</taxon>
    </lineage>
</organism>
<accession>A0A2V4LCF6</accession>
<proteinExistence type="predicted"/>
<reference evidence="1 2" key="1">
    <citation type="submission" date="2018-06" db="EMBL/GenBank/DDBJ databases">
        <title>Pseudomonas diversity within urban Lake Michigan freshwaters.</title>
        <authorList>
            <person name="Batrich M."/>
            <person name="Hatzopoulos T."/>
            <person name="Putonti C."/>
        </authorList>
    </citation>
    <scope>NUCLEOTIDE SEQUENCE [LARGE SCALE GENOMIC DNA]</scope>
    <source>
        <strain evidence="1 2">MB-090714</strain>
    </source>
</reference>
<protein>
    <recommendedName>
        <fullName evidence="3">Glycolipid-binding domain-containing protein</fullName>
    </recommendedName>
</protein>
<evidence type="ECO:0000313" key="1">
    <source>
        <dbReference type="EMBL" id="PYC27302.1"/>
    </source>
</evidence>
<dbReference type="EMBL" id="QJRX01000003">
    <property type="protein sequence ID" value="PYC27302.1"/>
    <property type="molecule type" value="Genomic_DNA"/>
</dbReference>
<dbReference type="SUPFAM" id="SSF159275">
    <property type="entry name" value="PA1994-like"/>
    <property type="match status" value="1"/>
</dbReference>
<dbReference type="InterPro" id="IPR009467">
    <property type="entry name" value="Glycolipid-bd_prot_put"/>
</dbReference>
<dbReference type="Proteomes" id="UP000248146">
    <property type="component" value="Unassembled WGS sequence"/>
</dbReference>
<sequence length="195" mass="22070">MQQNLVWKPWDGHGVEHLGLASAGDGISASSHLIQSTRGNSIAAAYLLKYDERWRFRRLWLKADNHGQRSLELRRDIRGRWHLGDQLREDLGECQQVMLSASPFPHTPLLQRSPLAVGDSERFCVAHVDLLSLRVEARQQRYQCLHRQASHAVYLCEAEGHAPCELTLDASGLLVQAIGQFVRVSQRTLREAECA</sequence>
<dbReference type="Pfam" id="PF06475">
    <property type="entry name" value="Glycolipid_bind"/>
    <property type="match status" value="1"/>
</dbReference>
<evidence type="ECO:0008006" key="3">
    <source>
        <dbReference type="Google" id="ProtNLM"/>
    </source>
</evidence>
<gene>
    <name evidence="1" type="ORF">DMO17_06030</name>
</gene>